<keyword evidence="12 16" id="KW-0560">Oxidoreductase</keyword>
<keyword evidence="10 16" id="KW-0133">Cell shape</keyword>
<evidence type="ECO:0000256" key="15">
    <source>
        <dbReference type="ARBA" id="ARBA00048914"/>
    </source>
</evidence>
<evidence type="ECO:0000256" key="12">
    <source>
        <dbReference type="ARBA" id="ARBA00023002"/>
    </source>
</evidence>
<feature type="domain" description="FAD-binding PCMH-type" evidence="17">
    <location>
        <begin position="29"/>
        <end position="193"/>
    </location>
</feature>
<feature type="active site" description="Proton donor" evidence="16">
    <location>
        <position position="222"/>
    </location>
</feature>
<keyword evidence="14 16" id="KW-0961">Cell wall biogenesis/degradation</keyword>
<reference evidence="19" key="1">
    <citation type="submission" date="2016-10" db="EMBL/GenBank/DDBJ databases">
        <authorList>
            <person name="Varghese N."/>
            <person name="Submissions S."/>
        </authorList>
    </citation>
    <scope>NUCLEOTIDE SEQUENCE [LARGE SCALE GENOMIC DNA]</scope>
    <source>
        <strain evidence="19">MPL-11</strain>
    </source>
</reference>
<dbReference type="GO" id="GO:0008360">
    <property type="term" value="P:regulation of cell shape"/>
    <property type="evidence" value="ECO:0007669"/>
    <property type="project" value="UniProtKB-KW"/>
</dbReference>
<dbReference type="GO" id="GO:0051301">
    <property type="term" value="P:cell division"/>
    <property type="evidence" value="ECO:0007669"/>
    <property type="project" value="UniProtKB-KW"/>
</dbReference>
<dbReference type="EMBL" id="FNJW01000008">
    <property type="protein sequence ID" value="SDQ21056.1"/>
    <property type="molecule type" value="Genomic_DNA"/>
</dbReference>
<evidence type="ECO:0000256" key="16">
    <source>
        <dbReference type="HAMAP-Rule" id="MF_00037"/>
    </source>
</evidence>
<dbReference type="GO" id="GO:0005829">
    <property type="term" value="C:cytosol"/>
    <property type="evidence" value="ECO:0007669"/>
    <property type="project" value="TreeGrafter"/>
</dbReference>
<dbReference type="PANTHER" id="PTHR21071:SF4">
    <property type="entry name" value="UDP-N-ACETYLENOLPYRUVOYLGLUCOSAMINE REDUCTASE"/>
    <property type="match status" value="1"/>
</dbReference>
<evidence type="ECO:0000313" key="18">
    <source>
        <dbReference type="EMBL" id="SDQ21056.1"/>
    </source>
</evidence>
<dbReference type="PANTHER" id="PTHR21071">
    <property type="entry name" value="UDP-N-ACETYLENOLPYRUVOYLGLUCOSAMINE REDUCTASE"/>
    <property type="match status" value="1"/>
</dbReference>
<comment type="catalytic activity">
    <reaction evidence="15 16">
        <text>UDP-N-acetyl-alpha-D-muramate + NADP(+) = UDP-N-acetyl-3-O-(1-carboxyvinyl)-alpha-D-glucosamine + NADPH + H(+)</text>
        <dbReference type="Rhea" id="RHEA:12248"/>
        <dbReference type="ChEBI" id="CHEBI:15378"/>
        <dbReference type="ChEBI" id="CHEBI:57783"/>
        <dbReference type="ChEBI" id="CHEBI:58349"/>
        <dbReference type="ChEBI" id="CHEBI:68483"/>
        <dbReference type="ChEBI" id="CHEBI:70757"/>
        <dbReference type="EC" id="1.3.1.98"/>
    </reaction>
</comment>
<dbReference type="RefSeq" id="WP_089976245.1">
    <property type="nucleotide sequence ID" value="NZ_CP084916.1"/>
</dbReference>
<evidence type="ECO:0000256" key="4">
    <source>
        <dbReference type="ARBA" id="ARBA00004752"/>
    </source>
</evidence>
<dbReference type="GO" id="GO:0071555">
    <property type="term" value="P:cell wall organization"/>
    <property type="evidence" value="ECO:0007669"/>
    <property type="project" value="UniProtKB-KW"/>
</dbReference>
<keyword evidence="7 16" id="KW-0285">Flavoprotein</keyword>
<dbReference type="InterPro" id="IPR036635">
    <property type="entry name" value="MurB_C_sf"/>
</dbReference>
<comment type="similarity">
    <text evidence="16">Belongs to the MurB family.</text>
</comment>
<dbReference type="InterPro" id="IPR016169">
    <property type="entry name" value="FAD-bd_PCMH_sub2"/>
</dbReference>
<evidence type="ECO:0000256" key="11">
    <source>
        <dbReference type="ARBA" id="ARBA00022984"/>
    </source>
</evidence>
<keyword evidence="19" id="KW-1185">Reference proteome</keyword>
<feature type="active site" evidence="16">
    <location>
        <position position="172"/>
    </location>
</feature>
<proteinExistence type="inferred from homology"/>
<accession>A0A1H0Z1U0</accession>
<evidence type="ECO:0000256" key="14">
    <source>
        <dbReference type="ARBA" id="ARBA00023316"/>
    </source>
</evidence>
<dbReference type="InterPro" id="IPR003170">
    <property type="entry name" value="MurB"/>
</dbReference>
<dbReference type="SUPFAM" id="SSF56176">
    <property type="entry name" value="FAD-binding/transporter-associated domain-like"/>
    <property type="match status" value="1"/>
</dbReference>
<dbReference type="Pfam" id="PF02873">
    <property type="entry name" value="MurB_C"/>
    <property type="match status" value="1"/>
</dbReference>
<dbReference type="InterPro" id="IPR036318">
    <property type="entry name" value="FAD-bd_PCMH-like_sf"/>
</dbReference>
<dbReference type="PROSITE" id="PS51387">
    <property type="entry name" value="FAD_PCMH"/>
    <property type="match status" value="1"/>
</dbReference>
<keyword evidence="6 16" id="KW-0132">Cell division</keyword>
<dbReference type="Gene3D" id="3.30.465.10">
    <property type="match status" value="1"/>
</dbReference>
<dbReference type="OrthoDB" id="9804753at2"/>
<evidence type="ECO:0000256" key="8">
    <source>
        <dbReference type="ARBA" id="ARBA00022827"/>
    </source>
</evidence>
<comment type="subcellular location">
    <subcellularLocation>
        <location evidence="3 16">Cytoplasm</location>
    </subcellularLocation>
</comment>
<comment type="pathway">
    <text evidence="4 16">Cell wall biogenesis; peptidoglycan biosynthesis.</text>
</comment>
<dbReference type="AlphaFoldDB" id="A0A1H0Z1U0"/>
<dbReference type="NCBIfam" id="TIGR00179">
    <property type="entry name" value="murB"/>
    <property type="match status" value="1"/>
</dbReference>
<evidence type="ECO:0000256" key="9">
    <source>
        <dbReference type="ARBA" id="ARBA00022857"/>
    </source>
</evidence>
<organism evidence="18 19">
    <name type="scientific">Carnobacterium viridans</name>
    <dbReference type="NCBI Taxonomy" id="174587"/>
    <lineage>
        <taxon>Bacteria</taxon>
        <taxon>Bacillati</taxon>
        <taxon>Bacillota</taxon>
        <taxon>Bacilli</taxon>
        <taxon>Lactobacillales</taxon>
        <taxon>Carnobacteriaceae</taxon>
        <taxon>Carnobacterium</taxon>
    </lineage>
</organism>
<dbReference type="GO" id="GO:0009252">
    <property type="term" value="P:peptidoglycan biosynthetic process"/>
    <property type="evidence" value="ECO:0007669"/>
    <property type="project" value="UniProtKB-UniRule"/>
</dbReference>
<name>A0A1H0Z1U0_9LACT</name>
<evidence type="ECO:0000256" key="1">
    <source>
        <dbReference type="ARBA" id="ARBA00001974"/>
    </source>
</evidence>
<dbReference type="EC" id="1.3.1.98" evidence="16"/>
<dbReference type="InterPro" id="IPR006094">
    <property type="entry name" value="Oxid_FAD_bind_N"/>
</dbReference>
<dbReference type="InterPro" id="IPR016167">
    <property type="entry name" value="FAD-bd_PCMH_sub1"/>
</dbReference>
<evidence type="ECO:0000313" key="19">
    <source>
        <dbReference type="Proteomes" id="UP000199481"/>
    </source>
</evidence>
<evidence type="ECO:0000256" key="6">
    <source>
        <dbReference type="ARBA" id="ARBA00022618"/>
    </source>
</evidence>
<dbReference type="UniPathway" id="UPA00219"/>
<comment type="function">
    <text evidence="2 16">Cell wall formation.</text>
</comment>
<keyword evidence="5 16" id="KW-0963">Cytoplasm</keyword>
<dbReference type="GO" id="GO:0071949">
    <property type="term" value="F:FAD binding"/>
    <property type="evidence" value="ECO:0007669"/>
    <property type="project" value="InterPro"/>
</dbReference>
<dbReference type="Gene3D" id="3.90.78.10">
    <property type="entry name" value="UDP-N-acetylenolpyruvoylglucosamine reductase, C-terminal domain"/>
    <property type="match status" value="1"/>
</dbReference>
<evidence type="ECO:0000256" key="2">
    <source>
        <dbReference type="ARBA" id="ARBA00003921"/>
    </source>
</evidence>
<dbReference type="HAMAP" id="MF_00037">
    <property type="entry name" value="MurB"/>
    <property type="match status" value="1"/>
</dbReference>
<dbReference type="Gene3D" id="3.30.43.10">
    <property type="entry name" value="Uridine Diphospho-n-acetylenolpyruvylglucosamine Reductase, domain 2"/>
    <property type="match status" value="1"/>
</dbReference>
<gene>
    <name evidence="16" type="primary">murB</name>
    <name evidence="18" type="ORF">SAMN04487752_1257</name>
</gene>
<feature type="active site" evidence="16">
    <location>
        <position position="292"/>
    </location>
</feature>
<dbReference type="InterPro" id="IPR016166">
    <property type="entry name" value="FAD-bd_PCMH"/>
</dbReference>
<keyword evidence="11 16" id="KW-0573">Peptidoglycan synthesis</keyword>
<evidence type="ECO:0000256" key="10">
    <source>
        <dbReference type="ARBA" id="ARBA00022960"/>
    </source>
</evidence>
<dbReference type="SUPFAM" id="SSF56194">
    <property type="entry name" value="Uridine diphospho-N-Acetylenolpyruvylglucosamine reductase, MurB, C-terminal domain"/>
    <property type="match status" value="1"/>
</dbReference>
<protein>
    <recommendedName>
        <fullName evidence="16">UDP-N-acetylenolpyruvoylglucosamine reductase</fullName>
        <ecNumber evidence="16">1.3.1.98</ecNumber>
    </recommendedName>
    <alternativeName>
        <fullName evidence="16">UDP-N-acetylmuramate dehydrogenase</fullName>
    </alternativeName>
</protein>
<sequence length="312" mass="34862">MLIEEFKKDFPNLIIKENEPLSLYTYTKTGGPADILVFPKTTEEVKDVVQWVKNEKLPLTVLGNASNLIVKDGGIRGVVMILTEMKQIKIEKKKIIVQSGARLIDTSYAAYEAELTGLEFACGIPGSIGGAVYMNAGAYDGEVSEVIESVTVLTREGELKTFTNQELEFSYRHSRIQEIQDIVLEVVFQLKKGQSTDIKVRMEELTFLRESKQPLEYPSCGSVFKRPAGYFTGKLIQEAGLQGKIWGGAQISMKHAGFIVNINQATATDYIELIDHIQQVIFEKNKIQLVPEVRIIGEELLTVSHFATKNVL</sequence>
<comment type="cofactor">
    <cofactor evidence="1 16">
        <name>FAD</name>
        <dbReference type="ChEBI" id="CHEBI:57692"/>
    </cofactor>
</comment>
<keyword evidence="8 16" id="KW-0274">FAD</keyword>
<evidence type="ECO:0000256" key="13">
    <source>
        <dbReference type="ARBA" id="ARBA00023306"/>
    </source>
</evidence>
<evidence type="ECO:0000259" key="17">
    <source>
        <dbReference type="PROSITE" id="PS51387"/>
    </source>
</evidence>
<evidence type="ECO:0000256" key="5">
    <source>
        <dbReference type="ARBA" id="ARBA00022490"/>
    </source>
</evidence>
<dbReference type="GO" id="GO:0008762">
    <property type="term" value="F:UDP-N-acetylmuramate dehydrogenase activity"/>
    <property type="evidence" value="ECO:0007669"/>
    <property type="project" value="UniProtKB-UniRule"/>
</dbReference>
<evidence type="ECO:0000256" key="7">
    <source>
        <dbReference type="ARBA" id="ARBA00022630"/>
    </source>
</evidence>
<dbReference type="InterPro" id="IPR011601">
    <property type="entry name" value="MurB_C"/>
</dbReference>
<keyword evidence="9 16" id="KW-0521">NADP</keyword>
<dbReference type="NCBIfam" id="NF010480">
    <property type="entry name" value="PRK13905.1"/>
    <property type="match status" value="1"/>
</dbReference>
<keyword evidence="13 16" id="KW-0131">Cell cycle</keyword>
<evidence type="ECO:0000256" key="3">
    <source>
        <dbReference type="ARBA" id="ARBA00004496"/>
    </source>
</evidence>
<dbReference type="Pfam" id="PF01565">
    <property type="entry name" value="FAD_binding_4"/>
    <property type="match status" value="1"/>
</dbReference>
<dbReference type="Proteomes" id="UP000199481">
    <property type="component" value="Unassembled WGS sequence"/>
</dbReference>